<accession>A0AC60Q2F3</accession>
<sequence>MKGQYSKHCLFSDSGNSEAYLVALHRVARALAQPTLVCCFADDPLLYHAFAIVVCLEKGTSFDGHDLVLWGRLGNSVHKTVVLASLVEDQVQYLSLCWSGDL</sequence>
<name>A0AC60Q2F3_IXOPE</name>
<protein>
    <submittedName>
        <fullName evidence="1">Uncharacterized protein</fullName>
    </submittedName>
</protein>
<dbReference type="Proteomes" id="UP000805193">
    <property type="component" value="Unassembled WGS sequence"/>
</dbReference>
<evidence type="ECO:0000313" key="2">
    <source>
        <dbReference type="Proteomes" id="UP000805193"/>
    </source>
</evidence>
<reference evidence="1 2" key="1">
    <citation type="journal article" date="2020" name="Cell">
        <title>Large-Scale Comparative Analyses of Tick Genomes Elucidate Their Genetic Diversity and Vector Capacities.</title>
        <authorList>
            <consortium name="Tick Genome and Microbiome Consortium (TIGMIC)"/>
            <person name="Jia N."/>
            <person name="Wang J."/>
            <person name="Shi W."/>
            <person name="Du L."/>
            <person name="Sun Y."/>
            <person name="Zhan W."/>
            <person name="Jiang J.F."/>
            <person name="Wang Q."/>
            <person name="Zhang B."/>
            <person name="Ji P."/>
            <person name="Bell-Sakyi L."/>
            <person name="Cui X.M."/>
            <person name="Yuan T.T."/>
            <person name="Jiang B.G."/>
            <person name="Yang W.F."/>
            <person name="Lam T.T."/>
            <person name="Chang Q.C."/>
            <person name="Ding S.J."/>
            <person name="Wang X.J."/>
            <person name="Zhu J.G."/>
            <person name="Ruan X.D."/>
            <person name="Zhao L."/>
            <person name="Wei J.T."/>
            <person name="Ye R.Z."/>
            <person name="Que T.C."/>
            <person name="Du C.H."/>
            <person name="Zhou Y.H."/>
            <person name="Cheng J.X."/>
            <person name="Dai P.F."/>
            <person name="Guo W.B."/>
            <person name="Han X.H."/>
            <person name="Huang E.J."/>
            <person name="Li L.F."/>
            <person name="Wei W."/>
            <person name="Gao Y.C."/>
            <person name="Liu J.Z."/>
            <person name="Shao H.Z."/>
            <person name="Wang X."/>
            <person name="Wang C.C."/>
            <person name="Yang T.C."/>
            <person name="Huo Q.B."/>
            <person name="Li W."/>
            <person name="Chen H.Y."/>
            <person name="Chen S.E."/>
            <person name="Zhou L.G."/>
            <person name="Ni X.B."/>
            <person name="Tian J.H."/>
            <person name="Sheng Y."/>
            <person name="Liu T."/>
            <person name="Pan Y.S."/>
            <person name="Xia L.Y."/>
            <person name="Li J."/>
            <person name="Zhao F."/>
            <person name="Cao W.C."/>
        </authorList>
    </citation>
    <scope>NUCLEOTIDE SEQUENCE [LARGE SCALE GENOMIC DNA]</scope>
    <source>
        <strain evidence="1">Iper-2018</strain>
    </source>
</reference>
<gene>
    <name evidence="1" type="ORF">HPB47_025334</name>
</gene>
<proteinExistence type="predicted"/>
<organism evidence="1 2">
    <name type="scientific">Ixodes persulcatus</name>
    <name type="common">Taiga tick</name>
    <dbReference type="NCBI Taxonomy" id="34615"/>
    <lineage>
        <taxon>Eukaryota</taxon>
        <taxon>Metazoa</taxon>
        <taxon>Ecdysozoa</taxon>
        <taxon>Arthropoda</taxon>
        <taxon>Chelicerata</taxon>
        <taxon>Arachnida</taxon>
        <taxon>Acari</taxon>
        <taxon>Parasitiformes</taxon>
        <taxon>Ixodida</taxon>
        <taxon>Ixodoidea</taxon>
        <taxon>Ixodidae</taxon>
        <taxon>Ixodinae</taxon>
        <taxon>Ixodes</taxon>
    </lineage>
</organism>
<keyword evidence="2" id="KW-1185">Reference proteome</keyword>
<comment type="caution">
    <text evidence="1">The sequence shown here is derived from an EMBL/GenBank/DDBJ whole genome shotgun (WGS) entry which is preliminary data.</text>
</comment>
<dbReference type="EMBL" id="JABSTQ010009607">
    <property type="protein sequence ID" value="KAG0427609.1"/>
    <property type="molecule type" value="Genomic_DNA"/>
</dbReference>
<evidence type="ECO:0000313" key="1">
    <source>
        <dbReference type="EMBL" id="KAG0427609.1"/>
    </source>
</evidence>